<reference evidence="1" key="1">
    <citation type="submission" date="2024-06" db="EMBL/GenBank/DDBJ databases">
        <title>Streptomyces sp. strain HUAS MG91 genome sequences.</title>
        <authorList>
            <person name="Mo P."/>
        </authorList>
    </citation>
    <scope>NUCLEOTIDE SEQUENCE</scope>
    <source>
        <strain evidence="1">HUAS MG91</strain>
    </source>
</reference>
<dbReference type="EMBL" id="CP159534">
    <property type="protein sequence ID" value="XCJ72778.1"/>
    <property type="molecule type" value="Genomic_DNA"/>
</dbReference>
<accession>A0AAU8IYH0</accession>
<dbReference type="RefSeq" id="WP_353944298.1">
    <property type="nucleotide sequence ID" value="NZ_CP159534.1"/>
</dbReference>
<sequence length="113" mass="12215">MDGIRGPEELLDGPVEKVSQEQVEAARSEFTALLGEFRRTPVLVPLDDQDGLWSAESGGLRWICAFSHEESLGRFLEGRGATAADRGRPFVKVLGARLLDEAVGAVGVHTRLA</sequence>
<evidence type="ECO:0008006" key="2">
    <source>
        <dbReference type="Google" id="ProtNLM"/>
    </source>
</evidence>
<protein>
    <recommendedName>
        <fullName evidence="2">SseB protein N-terminal domain-containing protein</fullName>
    </recommendedName>
</protein>
<dbReference type="AlphaFoldDB" id="A0AAU8IYH0"/>
<evidence type="ECO:0000313" key="1">
    <source>
        <dbReference type="EMBL" id="XCJ72778.1"/>
    </source>
</evidence>
<proteinExistence type="predicted"/>
<gene>
    <name evidence="1" type="ORF">ABII15_23690</name>
</gene>
<organism evidence="1">
    <name type="scientific">Streptomyces tabacisoli</name>
    <dbReference type="NCBI Taxonomy" id="3156398"/>
    <lineage>
        <taxon>Bacteria</taxon>
        <taxon>Bacillati</taxon>
        <taxon>Actinomycetota</taxon>
        <taxon>Actinomycetes</taxon>
        <taxon>Kitasatosporales</taxon>
        <taxon>Streptomycetaceae</taxon>
        <taxon>Streptomyces</taxon>
    </lineage>
</organism>
<dbReference type="KEGG" id="stac:ABII15_23690"/>
<name>A0AAU8IYH0_9ACTN</name>